<dbReference type="InterPro" id="IPR039424">
    <property type="entry name" value="SBP_5"/>
</dbReference>
<organism evidence="6 7">
    <name type="scientific">Clostridium aceticum</name>
    <dbReference type="NCBI Taxonomy" id="84022"/>
    <lineage>
        <taxon>Bacteria</taxon>
        <taxon>Bacillati</taxon>
        <taxon>Bacillota</taxon>
        <taxon>Clostridia</taxon>
        <taxon>Eubacteriales</taxon>
        <taxon>Clostridiaceae</taxon>
        <taxon>Clostridium</taxon>
    </lineage>
</organism>
<dbReference type="AlphaFoldDB" id="A0A0D8IBE7"/>
<dbReference type="RefSeq" id="WP_044825351.1">
    <property type="nucleotide sequence ID" value="NZ_CP009687.1"/>
</dbReference>
<evidence type="ECO:0000259" key="5">
    <source>
        <dbReference type="Pfam" id="PF00496"/>
    </source>
</evidence>
<dbReference type="GO" id="GO:1904680">
    <property type="term" value="F:peptide transmembrane transporter activity"/>
    <property type="evidence" value="ECO:0007669"/>
    <property type="project" value="TreeGrafter"/>
</dbReference>
<dbReference type="PIRSF" id="PIRSF002741">
    <property type="entry name" value="MppA"/>
    <property type="match status" value="1"/>
</dbReference>
<dbReference type="GO" id="GO:0030313">
    <property type="term" value="C:cell envelope"/>
    <property type="evidence" value="ECO:0007669"/>
    <property type="project" value="UniProtKB-SubCell"/>
</dbReference>
<dbReference type="PANTHER" id="PTHR30290">
    <property type="entry name" value="PERIPLASMIC BINDING COMPONENT OF ABC TRANSPORTER"/>
    <property type="match status" value="1"/>
</dbReference>
<gene>
    <name evidence="6" type="primary">dppA</name>
    <name evidence="6" type="ORF">CACET_c24240</name>
</gene>
<dbReference type="InterPro" id="IPR000914">
    <property type="entry name" value="SBP_5_dom"/>
</dbReference>
<name>A0A0D8IBE7_9CLOT</name>
<sequence>MKKIIYFIIFVMMLSFLTACGTRQTTGEDTDIPVEQVEQKLMIGVGRDFYDGPASPTYLHGSTNAWESLTYLNDQLEPVPQLAESWIVSEDGKTWRFNLRQDVLFHDGNPFNAEVAAYNLERLINHPRKGNTRLTYGDITDIKAADEYILEITHAVPMPEFPRMLAYHESAMFSLEAFDENNDIVAPIGTGPFVFNEYIKDLSIILVKNESYWGDAPILDEVTFTFISDPNTRLAALQSGEVDVLSDVGAVMPEQASIIEGDDDLILKTKLVGTTHYMFFNKNNLFKDNNLSLAVSYALNRQLLVDSLLEGYGIPGKSVITPVATQWLNKNAAPVYDMDKAKKLADEALQGETAEIKLLLQASISSRWPYKAIAEIMQHQLSELNLIADIEMVDAGEWTKRLQEGNYDITIAPFTLMTGEPNVFFSSHMFSEGNLNKSRSYGYNNPEVDQLIAKAAVERNDERRREMYLELQEIAAEEGPVVPIYHDVTLYAVNKKVRNFELDVNFKPHLAVVEIK</sequence>
<dbReference type="Gene3D" id="3.10.105.10">
    <property type="entry name" value="Dipeptide-binding Protein, Domain 3"/>
    <property type="match status" value="1"/>
</dbReference>
<accession>A0A0D8IBE7</accession>
<evidence type="ECO:0000256" key="2">
    <source>
        <dbReference type="ARBA" id="ARBA00005695"/>
    </source>
</evidence>
<feature type="domain" description="Solute-binding protein family 5" evidence="5">
    <location>
        <begin position="77"/>
        <end position="433"/>
    </location>
</feature>
<keyword evidence="7" id="KW-1185">Reference proteome</keyword>
<dbReference type="Gene3D" id="3.90.76.10">
    <property type="entry name" value="Dipeptide-binding Protein, Domain 1"/>
    <property type="match status" value="1"/>
</dbReference>
<dbReference type="PATRIC" id="fig|84022.5.peg.816"/>
<evidence type="ECO:0000256" key="1">
    <source>
        <dbReference type="ARBA" id="ARBA00004196"/>
    </source>
</evidence>
<proteinExistence type="inferred from homology"/>
<dbReference type="InterPro" id="IPR030678">
    <property type="entry name" value="Peptide/Ni-bd"/>
</dbReference>
<dbReference type="GO" id="GO:0043190">
    <property type="term" value="C:ATP-binding cassette (ABC) transporter complex"/>
    <property type="evidence" value="ECO:0007669"/>
    <property type="project" value="InterPro"/>
</dbReference>
<evidence type="ECO:0000256" key="3">
    <source>
        <dbReference type="ARBA" id="ARBA00022448"/>
    </source>
</evidence>
<reference evidence="6 7" key="1">
    <citation type="submission" date="2014-10" db="EMBL/GenBank/DDBJ databases">
        <title>Genome sequence of Clostridium aceticum DSM 1496.</title>
        <authorList>
            <person name="Poehlein A."/>
            <person name="Schiel-Bengelsdorf B."/>
            <person name="Gottschalk G."/>
            <person name="Duerre P."/>
            <person name="Daniel R."/>
        </authorList>
    </citation>
    <scope>NUCLEOTIDE SEQUENCE [LARGE SCALE GENOMIC DNA]</scope>
    <source>
        <strain evidence="6 7">DSM 1496</strain>
    </source>
</reference>
<dbReference type="STRING" id="84022.CACET_c24240"/>
<comment type="similarity">
    <text evidence="2">Belongs to the bacterial solute-binding protein 5 family.</text>
</comment>
<protein>
    <submittedName>
        <fullName evidence="6">Periplasmic dipeptide transport protein DppA</fullName>
    </submittedName>
</protein>
<dbReference type="OrthoDB" id="9772924at2"/>
<dbReference type="GO" id="GO:0015833">
    <property type="term" value="P:peptide transport"/>
    <property type="evidence" value="ECO:0007669"/>
    <property type="project" value="TreeGrafter"/>
</dbReference>
<comment type="subcellular location">
    <subcellularLocation>
        <location evidence="1">Cell envelope</location>
    </subcellularLocation>
</comment>
<evidence type="ECO:0000313" key="7">
    <source>
        <dbReference type="Proteomes" id="UP000035704"/>
    </source>
</evidence>
<dbReference type="GO" id="GO:0042597">
    <property type="term" value="C:periplasmic space"/>
    <property type="evidence" value="ECO:0007669"/>
    <property type="project" value="UniProtKB-ARBA"/>
</dbReference>
<dbReference type="KEGG" id="cace:CACET_c24240"/>
<dbReference type="Gene3D" id="3.40.190.10">
    <property type="entry name" value="Periplasmic binding protein-like II"/>
    <property type="match status" value="1"/>
</dbReference>
<dbReference type="EMBL" id="CP009687">
    <property type="protein sequence ID" value="AKL95869.1"/>
    <property type="molecule type" value="Genomic_DNA"/>
</dbReference>
<evidence type="ECO:0000313" key="6">
    <source>
        <dbReference type="EMBL" id="AKL95869.1"/>
    </source>
</evidence>
<keyword evidence="3" id="KW-0813">Transport</keyword>
<dbReference type="SUPFAM" id="SSF53850">
    <property type="entry name" value="Periplasmic binding protein-like II"/>
    <property type="match status" value="1"/>
</dbReference>
<dbReference type="PANTHER" id="PTHR30290:SF10">
    <property type="entry name" value="PERIPLASMIC OLIGOPEPTIDE-BINDING PROTEIN-RELATED"/>
    <property type="match status" value="1"/>
</dbReference>
<dbReference type="PROSITE" id="PS51257">
    <property type="entry name" value="PROKAR_LIPOPROTEIN"/>
    <property type="match status" value="1"/>
</dbReference>
<evidence type="ECO:0000256" key="4">
    <source>
        <dbReference type="ARBA" id="ARBA00022729"/>
    </source>
</evidence>
<dbReference type="Pfam" id="PF00496">
    <property type="entry name" value="SBP_bac_5"/>
    <property type="match status" value="1"/>
</dbReference>
<keyword evidence="4" id="KW-0732">Signal</keyword>
<dbReference type="Proteomes" id="UP000035704">
    <property type="component" value="Chromosome"/>
</dbReference>